<comment type="caution">
    <text evidence="3">The sequence shown here is derived from an EMBL/GenBank/DDBJ whole genome shotgun (WGS) entry which is preliminary data.</text>
</comment>
<dbReference type="Proteomes" id="UP000319801">
    <property type="component" value="Unassembled WGS sequence"/>
</dbReference>
<evidence type="ECO:0000256" key="1">
    <source>
        <dbReference type="SAM" id="Coils"/>
    </source>
</evidence>
<proteinExistence type="predicted"/>
<feature type="compositionally biased region" description="Basic and acidic residues" evidence="2">
    <location>
        <begin position="132"/>
        <end position="147"/>
    </location>
</feature>
<feature type="compositionally biased region" description="Pro residues" evidence="2">
    <location>
        <begin position="33"/>
        <end position="43"/>
    </location>
</feature>
<dbReference type="OrthoDB" id="6622877at2759"/>
<dbReference type="GO" id="GO:0005814">
    <property type="term" value="C:centriole"/>
    <property type="evidence" value="ECO:0007669"/>
    <property type="project" value="InterPro"/>
</dbReference>
<organism evidence="3 4">
    <name type="scientific">Bagarius yarrelli</name>
    <name type="common">Goonch</name>
    <name type="synonym">Bagrus yarrelli</name>
    <dbReference type="NCBI Taxonomy" id="175774"/>
    <lineage>
        <taxon>Eukaryota</taxon>
        <taxon>Metazoa</taxon>
        <taxon>Chordata</taxon>
        <taxon>Craniata</taxon>
        <taxon>Vertebrata</taxon>
        <taxon>Euteleostomi</taxon>
        <taxon>Actinopterygii</taxon>
        <taxon>Neopterygii</taxon>
        <taxon>Teleostei</taxon>
        <taxon>Ostariophysi</taxon>
        <taxon>Siluriformes</taxon>
        <taxon>Sisoridae</taxon>
        <taxon>Sisorinae</taxon>
        <taxon>Bagarius</taxon>
    </lineage>
</organism>
<evidence type="ECO:0000313" key="3">
    <source>
        <dbReference type="EMBL" id="TTY38105.1"/>
    </source>
</evidence>
<evidence type="ECO:0000313" key="4">
    <source>
        <dbReference type="Proteomes" id="UP000319801"/>
    </source>
</evidence>
<evidence type="ECO:0000256" key="2">
    <source>
        <dbReference type="SAM" id="MobiDB-lite"/>
    </source>
</evidence>
<feature type="region of interest" description="Disordered" evidence="2">
    <location>
        <begin position="116"/>
        <end position="156"/>
    </location>
</feature>
<dbReference type="GO" id="GO:0007268">
    <property type="term" value="P:chemical synaptic transmission"/>
    <property type="evidence" value="ECO:0007669"/>
    <property type="project" value="InterPro"/>
</dbReference>
<feature type="region of interest" description="Disordered" evidence="2">
    <location>
        <begin position="27"/>
        <end position="53"/>
    </location>
</feature>
<dbReference type="PANTHER" id="PTHR36170:SF1">
    <property type="entry name" value="CENTROSOMAL PROTEIN OF 89 KDA"/>
    <property type="match status" value="1"/>
</dbReference>
<dbReference type="PANTHER" id="PTHR36170">
    <property type="entry name" value="CENTROSOMAL PROTEIN OF 89 KDA"/>
    <property type="match status" value="1"/>
</dbReference>
<dbReference type="GO" id="GO:0060271">
    <property type="term" value="P:cilium assembly"/>
    <property type="evidence" value="ECO:0007669"/>
    <property type="project" value="InterPro"/>
</dbReference>
<dbReference type="AlphaFoldDB" id="A0A556VVR2"/>
<dbReference type="GO" id="GO:0097539">
    <property type="term" value="C:ciliary transition fiber"/>
    <property type="evidence" value="ECO:0007669"/>
    <property type="project" value="TreeGrafter"/>
</dbReference>
<feature type="region of interest" description="Disordered" evidence="2">
    <location>
        <begin position="73"/>
        <end position="93"/>
    </location>
</feature>
<dbReference type="GO" id="GO:0007005">
    <property type="term" value="P:mitochondrion organization"/>
    <property type="evidence" value="ECO:0007669"/>
    <property type="project" value="InterPro"/>
</dbReference>
<feature type="region of interest" description="Disordered" evidence="2">
    <location>
        <begin position="194"/>
        <end position="222"/>
    </location>
</feature>
<feature type="compositionally biased region" description="Low complexity" evidence="2">
    <location>
        <begin position="44"/>
        <end position="53"/>
    </location>
</feature>
<gene>
    <name evidence="3" type="ORF">Baya_16533</name>
</gene>
<feature type="region of interest" description="Disordered" evidence="2">
    <location>
        <begin position="332"/>
        <end position="362"/>
    </location>
</feature>
<name>A0A556VVR2_BAGYA</name>
<reference evidence="3 4" key="1">
    <citation type="journal article" date="2019" name="Genome Biol. Evol.">
        <title>Whole-Genome Sequencing of the Giant Devil Catfish, Bagarius yarrelli.</title>
        <authorList>
            <person name="Jiang W."/>
            <person name="Lv Y."/>
            <person name="Cheng L."/>
            <person name="Yang K."/>
            <person name="Chao B."/>
            <person name="Wang X."/>
            <person name="Li Y."/>
            <person name="Pan X."/>
            <person name="You X."/>
            <person name="Zhang Y."/>
            <person name="Yang J."/>
            <person name="Li J."/>
            <person name="Zhang X."/>
            <person name="Liu S."/>
            <person name="Sun C."/>
            <person name="Yang J."/>
            <person name="Shi Q."/>
        </authorList>
    </citation>
    <scope>NUCLEOTIDE SEQUENCE [LARGE SCALE GENOMIC DNA]</scope>
    <source>
        <strain evidence="3">JWS20170419001</strain>
        <tissue evidence="3">Muscle</tissue>
    </source>
</reference>
<feature type="coiled-coil region" evidence="1">
    <location>
        <begin position="226"/>
        <end position="322"/>
    </location>
</feature>
<accession>A0A556VVR2</accession>
<protein>
    <submittedName>
        <fullName evidence="3">Centrosomal protein of 89 kDa</fullName>
    </submittedName>
</protein>
<dbReference type="GO" id="GO:0045202">
    <property type="term" value="C:synapse"/>
    <property type="evidence" value="ECO:0007669"/>
    <property type="project" value="GOC"/>
</dbReference>
<dbReference type="InterPro" id="IPR033545">
    <property type="entry name" value="CEP89"/>
</dbReference>
<keyword evidence="4" id="KW-1185">Reference proteome</keyword>
<keyword evidence="1" id="KW-0175">Coiled coil</keyword>
<dbReference type="EMBL" id="VCAZ01000314">
    <property type="protein sequence ID" value="TTY38105.1"/>
    <property type="molecule type" value="Genomic_DNA"/>
</dbReference>
<sequence>MSKFNFSFRRSQRKAFKNIAHGLIPAATIAPKPAVPRTPPPRSPSSSPERPRSALAAAILTSSLTGRTIAIPPLHSRSYSDSDCSHTNSRTNFEPHASTALYTRDQWLDSEADRSCLLSPQSGDDNDDNDKDEEKELEAGMQKEESHVFQSVKRQSRTPVPVKKAFAFQSKLDDDTDNSTFEVVSPLNTEDVKEDMHIWSPSSSPPKRKSSMKKSPAREREKLAANEAYHRAVELQQELLNELRELREQNYTLTAQKEALERTCSEQNQQVQLLHQQLSNSPRDRQQSIGESSELLSLRQQAQELVDENDGLKMTVHRLNVELSRYQARFRPLTRDESDPKVFGSEAGPAPPASFGTHRQLA</sequence>